<reference evidence="1 2" key="1">
    <citation type="journal article" date="2013" name="Mar. Genomics">
        <title>Expression of sulfatases in Rhodopirellula baltica and the diversity of sulfatases in the genus Rhodopirellula.</title>
        <authorList>
            <person name="Wegner C.E."/>
            <person name="Richter-Heitmann T."/>
            <person name="Klindworth A."/>
            <person name="Klockow C."/>
            <person name="Richter M."/>
            <person name="Achstetter T."/>
            <person name="Glockner F.O."/>
            <person name="Harder J."/>
        </authorList>
    </citation>
    <scope>NUCLEOTIDE SEQUENCE [LARGE SCALE GENOMIC DNA]</scope>
    <source>
        <strain evidence="1 2">SWK14</strain>
    </source>
</reference>
<evidence type="ECO:0000313" key="2">
    <source>
        <dbReference type="Proteomes" id="UP000010959"/>
    </source>
</evidence>
<organism evidence="1 2">
    <name type="scientific">Rhodopirellula baltica SWK14</name>
    <dbReference type="NCBI Taxonomy" id="993516"/>
    <lineage>
        <taxon>Bacteria</taxon>
        <taxon>Pseudomonadati</taxon>
        <taxon>Planctomycetota</taxon>
        <taxon>Planctomycetia</taxon>
        <taxon>Pirellulales</taxon>
        <taxon>Pirellulaceae</taxon>
        <taxon>Rhodopirellula</taxon>
    </lineage>
</organism>
<sequence>MPAARAGTPDILDGRESVHTTFSFQYARQSAGIAEFAPEIFDLFEMRHADRNAVSLSSCRWPVNGALALPDRHKIEYLPFSSR</sequence>
<accession>L7CHN2</accession>
<proteinExistence type="predicted"/>
<dbReference type="PATRIC" id="fig|993516.3.peg.3179"/>
<dbReference type="AlphaFoldDB" id="L7CHN2"/>
<dbReference type="EMBL" id="AMWG01000075">
    <property type="protein sequence ID" value="ELP33137.1"/>
    <property type="molecule type" value="Genomic_DNA"/>
</dbReference>
<comment type="caution">
    <text evidence="1">The sequence shown here is derived from an EMBL/GenBank/DDBJ whole genome shotgun (WGS) entry which is preliminary data.</text>
</comment>
<evidence type="ECO:0000313" key="1">
    <source>
        <dbReference type="EMBL" id="ELP33137.1"/>
    </source>
</evidence>
<gene>
    <name evidence="1" type="ORF">RBSWK_02983</name>
</gene>
<protein>
    <submittedName>
        <fullName evidence="1">Uncharacterized protein</fullName>
    </submittedName>
</protein>
<name>L7CHN2_RHOBT</name>
<dbReference type="Proteomes" id="UP000010959">
    <property type="component" value="Unassembled WGS sequence"/>
</dbReference>